<sequence length="142" mass="15895">MVALSPSKKSCQYWQTISFASTLYLQPVLDCILADIPERFLGDLRLGLQEALVNAAKHGNNLDPAKIVLVQFTQAQREGWWVITDQGGGFIPPNFCSLALGQASPSTREECGRGLYILYHIFDDVYWNGVGNELRLYKSLSR</sequence>
<accession>A0A2W1JB76</accession>
<organism evidence="3 4">
    <name type="scientific">Acaryochloris thomasi RCC1774</name>
    <dbReference type="NCBI Taxonomy" id="1764569"/>
    <lineage>
        <taxon>Bacteria</taxon>
        <taxon>Bacillati</taxon>
        <taxon>Cyanobacteriota</taxon>
        <taxon>Cyanophyceae</taxon>
        <taxon>Acaryochloridales</taxon>
        <taxon>Acaryochloridaceae</taxon>
        <taxon>Acaryochloris</taxon>
        <taxon>Acaryochloris thomasi</taxon>
    </lineage>
</organism>
<dbReference type="InterPro" id="IPR050267">
    <property type="entry name" value="Anti-sigma-factor_SerPK"/>
</dbReference>
<protein>
    <recommendedName>
        <fullName evidence="2">Histidine kinase/HSP90-like ATPase domain-containing protein</fullName>
    </recommendedName>
</protein>
<keyword evidence="1" id="KW-0808">Transferase</keyword>
<dbReference type="AlphaFoldDB" id="A0A2W1JB76"/>
<dbReference type="GO" id="GO:0004674">
    <property type="term" value="F:protein serine/threonine kinase activity"/>
    <property type="evidence" value="ECO:0007669"/>
    <property type="project" value="UniProtKB-KW"/>
</dbReference>
<keyword evidence="1" id="KW-0418">Kinase</keyword>
<dbReference type="OrthoDB" id="516350at2"/>
<dbReference type="PANTHER" id="PTHR35526">
    <property type="entry name" value="ANTI-SIGMA-F FACTOR RSBW-RELATED"/>
    <property type="match status" value="1"/>
</dbReference>
<evidence type="ECO:0000259" key="2">
    <source>
        <dbReference type="Pfam" id="PF13581"/>
    </source>
</evidence>
<dbReference type="Gene3D" id="3.30.565.10">
    <property type="entry name" value="Histidine kinase-like ATPase, C-terminal domain"/>
    <property type="match status" value="1"/>
</dbReference>
<dbReference type="PIRSF" id="PIRSF020906">
    <property type="entry name" value="Anti_s_fact_PmgA_prd"/>
    <property type="match status" value="1"/>
</dbReference>
<keyword evidence="4" id="KW-1185">Reference proteome</keyword>
<dbReference type="Pfam" id="PF13581">
    <property type="entry name" value="HATPase_c_2"/>
    <property type="match status" value="1"/>
</dbReference>
<name>A0A2W1JB76_9CYAN</name>
<dbReference type="InterPro" id="IPR036890">
    <property type="entry name" value="HATPase_C_sf"/>
</dbReference>
<dbReference type="InterPro" id="IPR016781">
    <property type="entry name" value="Anti-sigma_regulat_PmgA_prd"/>
</dbReference>
<reference evidence="3 4" key="1">
    <citation type="journal article" date="2018" name="Sci. Rep.">
        <title>A novel species of the marine cyanobacterium Acaryochloris with a unique pigment content and lifestyle.</title>
        <authorList>
            <person name="Partensky F."/>
            <person name="Six C."/>
            <person name="Ratin M."/>
            <person name="Garczarek L."/>
            <person name="Vaulot D."/>
            <person name="Probert I."/>
            <person name="Calteau A."/>
            <person name="Gourvil P."/>
            <person name="Marie D."/>
            <person name="Grebert T."/>
            <person name="Bouchier C."/>
            <person name="Le Panse S."/>
            <person name="Gachenot M."/>
            <person name="Rodriguez F."/>
            <person name="Garrido J.L."/>
        </authorList>
    </citation>
    <scope>NUCLEOTIDE SEQUENCE [LARGE SCALE GENOMIC DNA]</scope>
    <source>
        <strain evidence="3 4">RCC1774</strain>
    </source>
</reference>
<dbReference type="SUPFAM" id="SSF55874">
    <property type="entry name" value="ATPase domain of HSP90 chaperone/DNA topoisomerase II/histidine kinase"/>
    <property type="match status" value="1"/>
</dbReference>
<gene>
    <name evidence="3" type="ORF">C1752_06629</name>
</gene>
<dbReference type="EMBL" id="PQWO01000018">
    <property type="protein sequence ID" value="PZD71350.1"/>
    <property type="molecule type" value="Genomic_DNA"/>
</dbReference>
<dbReference type="InterPro" id="IPR003594">
    <property type="entry name" value="HATPase_dom"/>
</dbReference>
<proteinExistence type="predicted"/>
<evidence type="ECO:0000313" key="3">
    <source>
        <dbReference type="EMBL" id="PZD71350.1"/>
    </source>
</evidence>
<dbReference type="CDD" id="cd16936">
    <property type="entry name" value="HATPase_RsbW-like"/>
    <property type="match status" value="1"/>
</dbReference>
<comment type="caution">
    <text evidence="3">The sequence shown here is derived from an EMBL/GenBank/DDBJ whole genome shotgun (WGS) entry which is preliminary data.</text>
</comment>
<evidence type="ECO:0000256" key="1">
    <source>
        <dbReference type="ARBA" id="ARBA00022527"/>
    </source>
</evidence>
<dbReference type="RefSeq" id="WP_110988135.1">
    <property type="nucleotide sequence ID" value="NZ_CAWNWM010000018.1"/>
</dbReference>
<dbReference type="PANTHER" id="PTHR35526:SF3">
    <property type="entry name" value="ANTI-SIGMA-F FACTOR RSBW"/>
    <property type="match status" value="1"/>
</dbReference>
<evidence type="ECO:0000313" key="4">
    <source>
        <dbReference type="Proteomes" id="UP000248857"/>
    </source>
</evidence>
<keyword evidence="1" id="KW-0723">Serine/threonine-protein kinase</keyword>
<dbReference type="Proteomes" id="UP000248857">
    <property type="component" value="Unassembled WGS sequence"/>
</dbReference>
<feature type="domain" description="Histidine kinase/HSP90-like ATPase" evidence="2">
    <location>
        <begin position="34"/>
        <end position="138"/>
    </location>
</feature>